<dbReference type="Gene3D" id="3.40.50.620">
    <property type="entry name" value="HUPs"/>
    <property type="match status" value="1"/>
</dbReference>
<dbReference type="GO" id="GO:0008033">
    <property type="term" value="P:tRNA processing"/>
    <property type="evidence" value="ECO:0007669"/>
    <property type="project" value="UniProtKB-KW"/>
</dbReference>
<keyword evidence="2" id="KW-0436">Ligase</keyword>
<keyword evidence="4" id="KW-0547">Nucleotide-binding</keyword>
<feature type="domain" description="tRNA(Ile)-lysidine/2-thiocytidine synthase N-terminal" evidence="7">
    <location>
        <begin position="1"/>
        <end position="96"/>
    </location>
</feature>
<name>A0A383CUW6_9ZZZZ</name>
<dbReference type="SUPFAM" id="SSF52402">
    <property type="entry name" value="Adenine nucleotide alpha hydrolases-like"/>
    <property type="match status" value="1"/>
</dbReference>
<gene>
    <name evidence="8" type="ORF">METZ01_LOCUS488738</name>
</gene>
<dbReference type="CDD" id="cd01992">
    <property type="entry name" value="TilS_N"/>
    <property type="match status" value="1"/>
</dbReference>
<dbReference type="InterPro" id="IPR014729">
    <property type="entry name" value="Rossmann-like_a/b/a_fold"/>
</dbReference>
<dbReference type="EC" id="6.3.4.19" evidence="1"/>
<accession>A0A383CUW6</accession>
<dbReference type="GO" id="GO:0032267">
    <property type="term" value="F:tRNA(Ile)-lysidine synthase activity"/>
    <property type="evidence" value="ECO:0007669"/>
    <property type="project" value="UniProtKB-EC"/>
</dbReference>
<dbReference type="PANTHER" id="PTHR43033:SF1">
    <property type="entry name" value="TRNA(ILE)-LYSIDINE SYNTHASE-RELATED"/>
    <property type="match status" value="1"/>
</dbReference>
<reference evidence="8" key="1">
    <citation type="submission" date="2018-05" db="EMBL/GenBank/DDBJ databases">
        <authorList>
            <person name="Lanie J.A."/>
            <person name="Ng W.-L."/>
            <person name="Kazmierczak K.M."/>
            <person name="Andrzejewski T.M."/>
            <person name="Davidsen T.M."/>
            <person name="Wayne K.J."/>
            <person name="Tettelin H."/>
            <person name="Glass J.I."/>
            <person name="Rusch D."/>
            <person name="Podicherti R."/>
            <person name="Tsui H.-C.T."/>
            <person name="Winkler M.E."/>
        </authorList>
    </citation>
    <scope>NUCLEOTIDE SEQUENCE</scope>
</reference>
<evidence type="ECO:0000256" key="5">
    <source>
        <dbReference type="ARBA" id="ARBA00022840"/>
    </source>
</evidence>
<comment type="catalytic activity">
    <reaction evidence="6">
        <text>cytidine(34) in tRNA(Ile2) + L-lysine + ATP = lysidine(34) in tRNA(Ile2) + AMP + diphosphate + H(+)</text>
        <dbReference type="Rhea" id="RHEA:43744"/>
        <dbReference type="Rhea" id="RHEA-COMP:10625"/>
        <dbReference type="Rhea" id="RHEA-COMP:10670"/>
        <dbReference type="ChEBI" id="CHEBI:15378"/>
        <dbReference type="ChEBI" id="CHEBI:30616"/>
        <dbReference type="ChEBI" id="CHEBI:32551"/>
        <dbReference type="ChEBI" id="CHEBI:33019"/>
        <dbReference type="ChEBI" id="CHEBI:82748"/>
        <dbReference type="ChEBI" id="CHEBI:83665"/>
        <dbReference type="ChEBI" id="CHEBI:456215"/>
        <dbReference type="EC" id="6.3.4.19"/>
    </reaction>
</comment>
<evidence type="ECO:0000259" key="7">
    <source>
        <dbReference type="Pfam" id="PF01171"/>
    </source>
</evidence>
<protein>
    <recommendedName>
        <fullName evidence="1">tRNA(Ile)-lysidine synthetase</fullName>
        <ecNumber evidence="1">6.3.4.19</ecNumber>
    </recommendedName>
</protein>
<dbReference type="InterPro" id="IPR012795">
    <property type="entry name" value="tRNA_Ile_lys_synt_N"/>
</dbReference>
<dbReference type="InterPro" id="IPR012094">
    <property type="entry name" value="tRNA_Ile_lys_synt"/>
</dbReference>
<dbReference type="EMBL" id="UINC01211823">
    <property type="protein sequence ID" value="SVE35884.1"/>
    <property type="molecule type" value="Genomic_DNA"/>
</dbReference>
<evidence type="ECO:0000256" key="4">
    <source>
        <dbReference type="ARBA" id="ARBA00022741"/>
    </source>
</evidence>
<feature type="non-terminal residue" evidence="8">
    <location>
        <position position="106"/>
    </location>
</feature>
<dbReference type="GO" id="GO:0005524">
    <property type="term" value="F:ATP binding"/>
    <property type="evidence" value="ECO:0007669"/>
    <property type="project" value="UniProtKB-KW"/>
</dbReference>
<dbReference type="AlphaFoldDB" id="A0A383CUW6"/>
<dbReference type="PANTHER" id="PTHR43033">
    <property type="entry name" value="TRNA(ILE)-LYSIDINE SYNTHASE-RELATED"/>
    <property type="match status" value="1"/>
</dbReference>
<evidence type="ECO:0000256" key="6">
    <source>
        <dbReference type="ARBA" id="ARBA00048539"/>
    </source>
</evidence>
<keyword evidence="5" id="KW-0067">ATP-binding</keyword>
<dbReference type="InterPro" id="IPR011063">
    <property type="entry name" value="TilS/TtcA_N"/>
</dbReference>
<evidence type="ECO:0000256" key="2">
    <source>
        <dbReference type="ARBA" id="ARBA00022598"/>
    </source>
</evidence>
<sequence>MVDHGLRKESSKEAKLVKLLLGKFDIGCEILKWKGKKPHSNIQSIARNERYNLLKKACKRNNIRHLLIGHHIDDLYENFFIRLVRGSGLRGLASFGEPIKEEDNFF</sequence>
<evidence type="ECO:0000256" key="3">
    <source>
        <dbReference type="ARBA" id="ARBA00022694"/>
    </source>
</evidence>
<evidence type="ECO:0000256" key="1">
    <source>
        <dbReference type="ARBA" id="ARBA00013267"/>
    </source>
</evidence>
<proteinExistence type="predicted"/>
<keyword evidence="3" id="KW-0819">tRNA processing</keyword>
<dbReference type="Pfam" id="PF01171">
    <property type="entry name" value="ATP_bind_3"/>
    <property type="match status" value="1"/>
</dbReference>
<organism evidence="8">
    <name type="scientific">marine metagenome</name>
    <dbReference type="NCBI Taxonomy" id="408172"/>
    <lineage>
        <taxon>unclassified sequences</taxon>
        <taxon>metagenomes</taxon>
        <taxon>ecological metagenomes</taxon>
    </lineage>
</organism>
<evidence type="ECO:0000313" key="8">
    <source>
        <dbReference type="EMBL" id="SVE35884.1"/>
    </source>
</evidence>